<keyword evidence="3" id="KW-1185">Reference proteome</keyword>
<accession>D7E3D7</accession>
<name>D7E3D7_NOSA0</name>
<dbReference type="Proteomes" id="UP000001511">
    <property type="component" value="Chromosome"/>
</dbReference>
<feature type="domain" description="PAS" evidence="1">
    <location>
        <begin position="9"/>
        <end position="49"/>
    </location>
</feature>
<evidence type="ECO:0000313" key="3">
    <source>
        <dbReference type="Proteomes" id="UP000001511"/>
    </source>
</evidence>
<evidence type="ECO:0000313" key="2">
    <source>
        <dbReference type="EMBL" id="ADI63560.1"/>
    </source>
</evidence>
<dbReference type="EMBL" id="CP002059">
    <property type="protein sequence ID" value="ADI63560.1"/>
    <property type="molecule type" value="Genomic_DNA"/>
</dbReference>
<dbReference type="HOGENOM" id="CLU_1833111_0_0_3"/>
<dbReference type="Gene3D" id="3.30.450.20">
    <property type="entry name" value="PAS domain"/>
    <property type="match status" value="1"/>
</dbReference>
<dbReference type="KEGG" id="naz:Aazo_1268"/>
<dbReference type="AlphaFoldDB" id="D7E3D7"/>
<evidence type="ECO:0000259" key="1">
    <source>
        <dbReference type="Pfam" id="PF13188"/>
    </source>
</evidence>
<dbReference type="InterPro" id="IPR000014">
    <property type="entry name" value="PAS"/>
</dbReference>
<gene>
    <name evidence="2" type="ordered locus">Aazo_1268</name>
</gene>
<reference evidence="2 3" key="1">
    <citation type="journal article" date="2010" name="PLoS ONE">
        <title>Genome erosion in a nitrogen-fixing vertically transmitted endosymbiotic multicellular cyanobacterium.</title>
        <authorList>
            <person name="Ran L."/>
            <person name="Larsson J."/>
            <person name="Vigil-Stenman T."/>
            <person name="Nylander J.A."/>
            <person name="Ininbergs K."/>
            <person name="Zheng W.W."/>
            <person name="Lapidus A."/>
            <person name="Lowry S."/>
            <person name="Haselkorn R."/>
            <person name="Bergman B."/>
        </authorList>
    </citation>
    <scope>NUCLEOTIDE SEQUENCE [LARGE SCALE GENOMIC DNA]</scope>
    <source>
        <strain evidence="2 3">0708</strain>
    </source>
</reference>
<protein>
    <recommendedName>
        <fullName evidence="1">PAS domain-containing protein</fullName>
    </recommendedName>
</protein>
<dbReference type="RefSeq" id="WP_013190578.1">
    <property type="nucleotide sequence ID" value="NC_014248.1"/>
</dbReference>
<proteinExistence type="predicted"/>
<dbReference type="OrthoDB" id="456159at2"/>
<dbReference type="Pfam" id="PF13188">
    <property type="entry name" value="PAS_8"/>
    <property type="match status" value="1"/>
</dbReference>
<organism evidence="2 3">
    <name type="scientific">Nostoc azollae (strain 0708)</name>
    <name type="common">Anabaena azollae (strain 0708)</name>
    <dbReference type="NCBI Taxonomy" id="551115"/>
    <lineage>
        <taxon>Bacteria</taxon>
        <taxon>Bacillati</taxon>
        <taxon>Cyanobacteriota</taxon>
        <taxon>Cyanophyceae</taxon>
        <taxon>Nostocales</taxon>
        <taxon>Nostocaceae</taxon>
        <taxon>Trichormus</taxon>
    </lineage>
</organism>
<dbReference type="eggNOG" id="COG2202">
    <property type="taxonomic scope" value="Bacteria"/>
</dbReference>
<sequence length="140" mass="16581">MIINYLNQTISQANATGIVVVDNNRKMVSLNRKFIEMWGLPSQIVSEQDEKLALEFACSQVKNPNIFIKEIQEIYIYMELEIYDIIKLKDGRLFKRTSQPQYLKEKIVGRIWTFREINQWSIEPELDFIKNKMFLFPSLG</sequence>
<dbReference type="STRING" id="551115.Aazo_1268"/>